<evidence type="ECO:0000313" key="2">
    <source>
        <dbReference type="EMBL" id="KAK4287941.1"/>
    </source>
</evidence>
<protein>
    <recommendedName>
        <fullName evidence="1">Dipeptidase</fullName>
        <ecNumber evidence="1">3.4.13.19</ecNumber>
    </recommendedName>
</protein>
<gene>
    <name evidence="2" type="ORF">Pmani_039003</name>
</gene>
<keyword evidence="1" id="KW-0482">Metalloprotease</keyword>
<keyword evidence="1" id="KW-1015">Disulfide bond</keyword>
<dbReference type="Gene3D" id="3.20.20.140">
    <property type="entry name" value="Metal-dependent hydrolases"/>
    <property type="match status" value="1"/>
</dbReference>
<dbReference type="GO" id="GO:0098552">
    <property type="term" value="C:side of membrane"/>
    <property type="evidence" value="ECO:0007669"/>
    <property type="project" value="UniProtKB-KW"/>
</dbReference>
<dbReference type="PANTHER" id="PTHR10443">
    <property type="entry name" value="MICROSOMAL DIPEPTIDASE"/>
    <property type="match status" value="1"/>
</dbReference>
<feature type="chain" id="PRO_5041773058" description="Dipeptidase" evidence="1">
    <location>
        <begin position="20"/>
        <end position="417"/>
    </location>
</feature>
<keyword evidence="1" id="KW-0862">Zinc</keyword>
<dbReference type="Pfam" id="PF01244">
    <property type="entry name" value="Peptidase_M19"/>
    <property type="match status" value="1"/>
</dbReference>
<keyword evidence="1" id="KW-0224">Dipeptidase</keyword>
<proteinExistence type="inferred from homology"/>
<comment type="catalytic activity">
    <reaction evidence="1">
        <text>an L-aminoacyl-L-amino acid + H2O = 2 an L-alpha-amino acid</text>
        <dbReference type="Rhea" id="RHEA:48940"/>
        <dbReference type="ChEBI" id="CHEBI:15377"/>
        <dbReference type="ChEBI" id="CHEBI:59869"/>
        <dbReference type="ChEBI" id="CHEBI:77460"/>
        <dbReference type="EC" id="3.4.13.19"/>
    </reaction>
</comment>
<dbReference type="PROSITE" id="PS00869">
    <property type="entry name" value="RENAL_DIPEPTIDASE_1"/>
    <property type="match status" value="1"/>
</dbReference>
<dbReference type="CDD" id="cd01301">
    <property type="entry name" value="rDP_like"/>
    <property type="match status" value="1"/>
</dbReference>
<dbReference type="AlphaFoldDB" id="A0AAE1NFU3"/>
<dbReference type="Proteomes" id="UP001292094">
    <property type="component" value="Unassembled WGS sequence"/>
</dbReference>
<dbReference type="PROSITE" id="PS51365">
    <property type="entry name" value="RENAL_DIPEPTIDASE_2"/>
    <property type="match status" value="1"/>
</dbReference>
<keyword evidence="1" id="KW-0479">Metal-binding</keyword>
<keyword evidence="1" id="KW-0449">Lipoprotein</keyword>
<comment type="subcellular location">
    <subcellularLocation>
        <location evidence="1">Membrane</location>
        <topology evidence="1">Lipid-anchor</topology>
        <topology evidence="1">GPI-anchor</topology>
    </subcellularLocation>
</comment>
<accession>A0AAE1NFU3</accession>
<keyword evidence="1" id="KW-0645">Protease</keyword>
<dbReference type="InterPro" id="IPR032466">
    <property type="entry name" value="Metal_Hydrolase"/>
</dbReference>
<keyword evidence="3" id="KW-1185">Reference proteome</keyword>
<dbReference type="SUPFAM" id="SSF51556">
    <property type="entry name" value="Metallo-dependent hydrolases"/>
    <property type="match status" value="1"/>
</dbReference>
<evidence type="ECO:0000256" key="1">
    <source>
        <dbReference type="RuleBase" id="RU341113"/>
    </source>
</evidence>
<dbReference type="GO" id="GO:0046872">
    <property type="term" value="F:metal ion binding"/>
    <property type="evidence" value="ECO:0007669"/>
    <property type="project" value="UniProtKB-UniRule"/>
</dbReference>
<dbReference type="GO" id="GO:0006508">
    <property type="term" value="P:proteolysis"/>
    <property type="evidence" value="ECO:0007669"/>
    <property type="project" value="UniProtKB-KW"/>
</dbReference>
<keyword evidence="1" id="KW-0336">GPI-anchor</keyword>
<dbReference type="InterPro" id="IPR000180">
    <property type="entry name" value="Dipep_AS"/>
</dbReference>
<dbReference type="EC" id="3.4.13.19" evidence="1"/>
<comment type="similarity">
    <text evidence="1">Belongs to the metallo-dependent hydrolases superfamily. Peptidase M19 family.</text>
</comment>
<dbReference type="PANTHER" id="PTHR10443:SF12">
    <property type="entry name" value="DIPEPTIDASE"/>
    <property type="match status" value="1"/>
</dbReference>
<feature type="signal peptide" evidence="1">
    <location>
        <begin position="1"/>
        <end position="19"/>
    </location>
</feature>
<reference evidence="2" key="1">
    <citation type="submission" date="2023-11" db="EMBL/GenBank/DDBJ databases">
        <title>Genome assemblies of two species of porcelain crab, Petrolisthes cinctipes and Petrolisthes manimaculis (Anomura: Porcellanidae).</title>
        <authorList>
            <person name="Angst P."/>
        </authorList>
    </citation>
    <scope>NUCLEOTIDE SEQUENCE</scope>
    <source>
        <strain evidence="2">PB745_02</strain>
        <tissue evidence="2">Gill</tissue>
    </source>
</reference>
<keyword evidence="1" id="KW-0325">Glycoprotein</keyword>
<comment type="cofactor">
    <cofactor evidence="1">
        <name>Zn(2+)</name>
        <dbReference type="ChEBI" id="CHEBI:29105"/>
    </cofactor>
</comment>
<name>A0AAE1NFU3_9EUCA</name>
<comment type="caution">
    <text evidence="2">The sequence shown here is derived from an EMBL/GenBank/DDBJ whole genome shotgun (WGS) entry which is preliminary data.</text>
</comment>
<keyword evidence="1" id="KW-0378">Hydrolase</keyword>
<dbReference type="EMBL" id="JAWZYT010006571">
    <property type="protein sequence ID" value="KAK4287941.1"/>
    <property type="molecule type" value="Genomic_DNA"/>
</dbReference>
<evidence type="ECO:0000313" key="3">
    <source>
        <dbReference type="Proteomes" id="UP001292094"/>
    </source>
</evidence>
<comment type="subunit">
    <text evidence="1">Homodimer; disulfide-linked.</text>
</comment>
<keyword evidence="1" id="KW-0732">Signal</keyword>
<keyword evidence="1" id="KW-0472">Membrane</keyword>
<organism evidence="2 3">
    <name type="scientific">Petrolisthes manimaculis</name>
    <dbReference type="NCBI Taxonomy" id="1843537"/>
    <lineage>
        <taxon>Eukaryota</taxon>
        <taxon>Metazoa</taxon>
        <taxon>Ecdysozoa</taxon>
        <taxon>Arthropoda</taxon>
        <taxon>Crustacea</taxon>
        <taxon>Multicrustacea</taxon>
        <taxon>Malacostraca</taxon>
        <taxon>Eumalacostraca</taxon>
        <taxon>Eucarida</taxon>
        <taxon>Decapoda</taxon>
        <taxon>Pleocyemata</taxon>
        <taxon>Anomura</taxon>
        <taxon>Galatheoidea</taxon>
        <taxon>Porcellanidae</taxon>
        <taxon>Petrolisthes</taxon>
    </lineage>
</organism>
<sequence>MTGWCSLLLVWMGVGVGVGVGTSSVPPTLEERLAHAHAILQEVPLVDGHNDLVMNIRKFHQNQLSDFHFELNLTQIDPWADYAQCHTDLPRLRQGMVGGQFWSAYVPCESQYLNAVTQTLEQVDVIRRLVMKYPDDLQMVTTADGILEAHAAGRIGCLIGVEGGHGLDSSLALLRTLYILGVRYMTLTHACNTPWADNSFMEDEPEELGGLTAWGENVVLEMNRLGMMVDLSHVAAATMRDAIKITRAPVLFSHSNARGIYDVTRNVPDDVLLSLVDNGGMVMVNFVIDFLIPDHENASISDVAAHITYIRNVAGSDHVGIGSDFDGTDRIALGLDDTSKYPYLLAELLLDETWSDEDLRKLVGLNIVRVMKQVEQVRDSLIEESPLDQPIPPEDLHDHLACVNPWRQSVCVSAPLY</sequence>
<dbReference type="InterPro" id="IPR008257">
    <property type="entry name" value="Pept_M19"/>
</dbReference>
<dbReference type="GO" id="GO:0070573">
    <property type="term" value="F:metallodipeptidase activity"/>
    <property type="evidence" value="ECO:0007669"/>
    <property type="project" value="InterPro"/>
</dbReference>